<dbReference type="Pfam" id="PF04082">
    <property type="entry name" value="Fungal_trans"/>
    <property type="match status" value="1"/>
</dbReference>
<dbReference type="PROSITE" id="PS50157">
    <property type="entry name" value="ZINC_FINGER_C2H2_2"/>
    <property type="match status" value="1"/>
</dbReference>
<dbReference type="PANTHER" id="PTHR40626">
    <property type="entry name" value="MIP31509P"/>
    <property type="match status" value="1"/>
</dbReference>
<gene>
    <name evidence="9" type="primary">ZAS1</name>
    <name evidence="9" type="ORF">PICST_42941</name>
</gene>
<keyword evidence="3" id="KW-0677">Repeat</keyword>
<dbReference type="OrthoDB" id="1405595at2759"/>
<evidence type="ECO:0000256" key="6">
    <source>
        <dbReference type="ARBA" id="ARBA00023242"/>
    </source>
</evidence>
<evidence type="ECO:0000256" key="3">
    <source>
        <dbReference type="ARBA" id="ARBA00022737"/>
    </source>
</evidence>
<keyword evidence="5" id="KW-0862">Zinc</keyword>
<dbReference type="Gene3D" id="3.30.160.60">
    <property type="entry name" value="Classic Zinc Finger"/>
    <property type="match status" value="1"/>
</dbReference>
<dbReference type="FunCoup" id="A3LSD3">
    <property type="interactions" value="23"/>
</dbReference>
<keyword evidence="10" id="KW-1185">Reference proteome</keyword>
<dbReference type="AlphaFoldDB" id="A3LSD3"/>
<keyword evidence="4 7" id="KW-0863">Zinc-finger</keyword>
<dbReference type="PROSITE" id="PS00028">
    <property type="entry name" value="ZINC_FINGER_C2H2_1"/>
    <property type="match status" value="2"/>
</dbReference>
<dbReference type="Pfam" id="PF00096">
    <property type="entry name" value="zf-C2H2"/>
    <property type="match status" value="1"/>
</dbReference>
<dbReference type="InParanoid" id="A3LSD3"/>
<evidence type="ECO:0000256" key="7">
    <source>
        <dbReference type="PROSITE-ProRule" id="PRU00042"/>
    </source>
</evidence>
<protein>
    <submittedName>
        <fullName evidence="9">Zf-C2H2 Zinc finger, C2H2 type</fullName>
    </submittedName>
</protein>
<dbReference type="GO" id="GO:0006351">
    <property type="term" value="P:DNA-templated transcription"/>
    <property type="evidence" value="ECO:0007669"/>
    <property type="project" value="InterPro"/>
</dbReference>
<dbReference type="InterPro" id="IPR051059">
    <property type="entry name" value="VerF-like"/>
</dbReference>
<dbReference type="OMA" id="ALTNTKW"/>
<organism evidence="9 10">
    <name type="scientific">Scheffersomyces stipitis (strain ATCC 58785 / CBS 6054 / NBRC 10063 / NRRL Y-11545)</name>
    <name type="common">Yeast</name>
    <name type="synonym">Pichia stipitis</name>
    <dbReference type="NCBI Taxonomy" id="322104"/>
    <lineage>
        <taxon>Eukaryota</taxon>
        <taxon>Fungi</taxon>
        <taxon>Dikarya</taxon>
        <taxon>Ascomycota</taxon>
        <taxon>Saccharomycotina</taxon>
        <taxon>Pichiomycetes</taxon>
        <taxon>Debaryomycetaceae</taxon>
        <taxon>Scheffersomyces</taxon>
    </lineage>
</organism>
<dbReference type="InterPro" id="IPR007219">
    <property type="entry name" value="XnlR_reg_dom"/>
</dbReference>
<reference evidence="9 10" key="1">
    <citation type="journal article" date="2007" name="Nat. Biotechnol.">
        <title>Genome sequence of the lignocellulose-bioconverting and xylose-fermenting yeast Pichia stipitis.</title>
        <authorList>
            <person name="Jeffries T.W."/>
            <person name="Grigoriev I.V."/>
            <person name="Grimwood J."/>
            <person name="Laplaza J.M."/>
            <person name="Aerts A."/>
            <person name="Salamov A."/>
            <person name="Schmutz J."/>
            <person name="Lindquist E."/>
            <person name="Dehal P."/>
            <person name="Shapiro H."/>
            <person name="Jin Y.S."/>
            <person name="Passoth V."/>
            <person name="Richardson P.M."/>
        </authorList>
    </citation>
    <scope>NUCLEOTIDE SEQUENCE [LARGE SCALE GENOMIC DNA]</scope>
    <source>
        <strain evidence="10">ATCC 58785 / CBS 6054 / NBRC 10063 / NRRL Y-11545</strain>
    </source>
</reference>
<proteinExistence type="predicted"/>
<dbReference type="Proteomes" id="UP000002258">
    <property type="component" value="Chromosome 3"/>
</dbReference>
<dbReference type="InterPro" id="IPR036236">
    <property type="entry name" value="Znf_C2H2_sf"/>
</dbReference>
<evidence type="ECO:0000313" key="9">
    <source>
        <dbReference type="EMBL" id="ABN65880.2"/>
    </source>
</evidence>
<keyword evidence="2" id="KW-0479">Metal-binding</keyword>
<evidence type="ECO:0000256" key="1">
    <source>
        <dbReference type="ARBA" id="ARBA00004123"/>
    </source>
</evidence>
<dbReference type="EMBL" id="CP000497">
    <property type="protein sequence ID" value="ABN65880.2"/>
    <property type="molecule type" value="Genomic_DNA"/>
</dbReference>
<dbReference type="GO" id="GO:0008270">
    <property type="term" value="F:zinc ion binding"/>
    <property type="evidence" value="ECO:0007669"/>
    <property type="project" value="UniProtKB-KW"/>
</dbReference>
<dbReference type="GeneID" id="4838000"/>
<evidence type="ECO:0000259" key="8">
    <source>
        <dbReference type="PROSITE" id="PS50157"/>
    </source>
</evidence>
<dbReference type="KEGG" id="pic:PICST_42941"/>
<dbReference type="GO" id="GO:0005634">
    <property type="term" value="C:nucleus"/>
    <property type="evidence" value="ECO:0007669"/>
    <property type="project" value="UniProtKB-SubCell"/>
</dbReference>
<dbReference type="GO" id="GO:0000785">
    <property type="term" value="C:chromatin"/>
    <property type="evidence" value="ECO:0007669"/>
    <property type="project" value="TreeGrafter"/>
</dbReference>
<sequence>MKVGERYVCDVPECGKSFSRSDHLSRHKFNHEPREIHTCSCPGCDKSFVRKDVKEKHELHHRRKIQKQKLKLAKKHTASDLTVNSSLVESTDKLEDVFENGDHEIVTNGNRSEEIQENRSKIDQLGYATTQQHRQSQHTNHAIGEGNNSLSAHVAVADRFYPIVDHKHHSESENLSYSTEHSLLPIDLTQWLFNDNDFLNQKNVLSPFDTTLSGHTNANHMLEEAFCISPKFPQYSTQTFRGTVLIQKICGYIPQLHEFLLDTEQLRICLDIYWAVYHVQFPILHRPSFSADDVHPFLLLSMIMMGAGLMDVNDTTAMSIIPHPQKLADCIAVPLRWLISSSEEFGSPTRAWMIQSLVILESYEMLFSNRKLHERAYLHHGLKIQLLRRSALLGGDPLNRTSDETNLTEEKDIWKKWIEIESLKRAALVSFYLDTFHATIFGHEIVLFAHQIKLSMPCDDMLWEMSVIDNNNLPPQTETPRFIVALTKLLHQEQSEASSLSKKLLLAGLLTIKFQMEQKDLQMTFLDWKSVEESWKSTIYNAIEVWREAVGDCCDTRNAFYLPSTVESTNSVRSGLSVNDTKCKFPIYHLCQAFMRVKQYDMLIYAGSPRRMSVKTTERDYKVVEGRIKQWANTANGKISVLHCYILLNEILFNGEEQSVYDPDSDPILYRPNIVASSLFVIWVYNYSLYGPESLDQRYAKQNVVSEKEEGYAYISRIFSSLTKGTGQKSLDYKSLEKCAKVIDDIPNKHYLVGLLKLFKNKYILCRSEICREYAGLIENCILRSTGKEREAFT</sequence>
<evidence type="ECO:0000256" key="5">
    <source>
        <dbReference type="ARBA" id="ARBA00022833"/>
    </source>
</evidence>
<dbReference type="GO" id="GO:0000981">
    <property type="term" value="F:DNA-binding transcription factor activity, RNA polymerase II-specific"/>
    <property type="evidence" value="ECO:0007669"/>
    <property type="project" value="InterPro"/>
</dbReference>
<feature type="domain" description="C2H2-type" evidence="8">
    <location>
        <begin position="7"/>
        <end position="42"/>
    </location>
</feature>
<evidence type="ECO:0000256" key="4">
    <source>
        <dbReference type="ARBA" id="ARBA00022771"/>
    </source>
</evidence>
<keyword evidence="6" id="KW-0539">Nucleus</keyword>
<dbReference type="InterPro" id="IPR013087">
    <property type="entry name" value="Znf_C2H2_type"/>
</dbReference>
<comment type="subcellular location">
    <subcellularLocation>
        <location evidence="1">Nucleus</location>
    </subcellularLocation>
</comment>
<name>A3LSD3_PICST</name>
<dbReference type="eggNOG" id="KOG1721">
    <property type="taxonomic scope" value="Eukaryota"/>
</dbReference>
<dbReference type="HOGENOM" id="CLU_006466_2_0_1"/>
<evidence type="ECO:0000256" key="2">
    <source>
        <dbReference type="ARBA" id="ARBA00022723"/>
    </source>
</evidence>
<accession>A3LSD3</accession>
<dbReference type="RefSeq" id="XP_001383909.2">
    <property type="nucleotide sequence ID" value="XM_001383872.1"/>
</dbReference>
<evidence type="ECO:0000313" key="10">
    <source>
        <dbReference type="Proteomes" id="UP000002258"/>
    </source>
</evidence>
<dbReference type="SMART" id="SM00355">
    <property type="entry name" value="ZnF_C2H2"/>
    <property type="match status" value="2"/>
</dbReference>
<dbReference type="SUPFAM" id="SSF57667">
    <property type="entry name" value="beta-beta-alpha zinc fingers"/>
    <property type="match status" value="1"/>
</dbReference>
<dbReference type="CDD" id="cd12148">
    <property type="entry name" value="fungal_TF_MHR"/>
    <property type="match status" value="1"/>
</dbReference>
<dbReference type="PANTHER" id="PTHR40626:SF14">
    <property type="entry name" value="C2H2 TYPE ZINC FINGER DOMAIN PROTEIN (AFU_ORTHOLOGUE AFUA_1G02360)"/>
    <property type="match status" value="1"/>
</dbReference>
<dbReference type="GO" id="GO:0000978">
    <property type="term" value="F:RNA polymerase II cis-regulatory region sequence-specific DNA binding"/>
    <property type="evidence" value="ECO:0007669"/>
    <property type="project" value="InterPro"/>
</dbReference>